<keyword evidence="7" id="KW-0486">Methionine biosynthesis</keyword>
<feature type="binding site" evidence="7">
    <location>
        <position position="197"/>
    </location>
    <ligand>
        <name>sulfate</name>
        <dbReference type="ChEBI" id="CHEBI:16189"/>
    </ligand>
</feature>
<feature type="binding site" evidence="7">
    <location>
        <position position="515"/>
    </location>
    <ligand>
        <name>3'-phosphoadenylyl sulfate</name>
        <dbReference type="ChEBI" id="CHEBI:58339"/>
        <note>allosteric inhibitor</note>
    </ligand>
</feature>
<dbReference type="InterPro" id="IPR027417">
    <property type="entry name" value="P-loop_NTPase"/>
</dbReference>
<dbReference type="CDD" id="cd02027">
    <property type="entry name" value="APSK"/>
    <property type="match status" value="1"/>
</dbReference>
<dbReference type="Pfam" id="PF01747">
    <property type="entry name" value="ATP-sulfurylase"/>
    <property type="match status" value="1"/>
</dbReference>
<reference evidence="11 12" key="1">
    <citation type="journal article" date="2024" name="Commun. Biol.">
        <title>Comparative genomic analysis of thermophilic fungi reveals convergent evolutionary adaptations and gene losses.</title>
        <authorList>
            <person name="Steindorff A.S."/>
            <person name="Aguilar-Pontes M.V."/>
            <person name="Robinson A.J."/>
            <person name="Andreopoulos B."/>
            <person name="LaButti K."/>
            <person name="Kuo A."/>
            <person name="Mondo S."/>
            <person name="Riley R."/>
            <person name="Otillar R."/>
            <person name="Haridas S."/>
            <person name="Lipzen A."/>
            <person name="Grimwood J."/>
            <person name="Schmutz J."/>
            <person name="Clum A."/>
            <person name="Reid I.D."/>
            <person name="Moisan M.C."/>
            <person name="Butler G."/>
            <person name="Nguyen T.T.M."/>
            <person name="Dewar K."/>
            <person name="Conant G."/>
            <person name="Drula E."/>
            <person name="Henrissat B."/>
            <person name="Hansel C."/>
            <person name="Singer S."/>
            <person name="Hutchinson M.I."/>
            <person name="de Vries R.P."/>
            <person name="Natvig D.O."/>
            <person name="Powell A.J."/>
            <person name="Tsang A."/>
            <person name="Grigoriev I.V."/>
        </authorList>
    </citation>
    <scope>NUCLEOTIDE SEQUENCE [LARGE SCALE GENOMIC DNA]</scope>
    <source>
        <strain evidence="11 12">ATCC 22073</strain>
    </source>
</reference>
<keyword evidence="5 7" id="KW-0547">Nucleotide-binding</keyword>
<dbReference type="EC" id="2.7.7.4" evidence="7"/>
<evidence type="ECO:0000259" key="8">
    <source>
        <dbReference type="Pfam" id="PF01583"/>
    </source>
</evidence>
<feature type="binding site" evidence="7">
    <location>
        <begin position="434"/>
        <end position="437"/>
    </location>
    <ligand>
        <name>3'-phosphoadenylyl sulfate</name>
        <dbReference type="ChEBI" id="CHEBI:58339"/>
        <note>allosteric inhibitor</note>
    </ligand>
</feature>
<dbReference type="Gene3D" id="3.40.50.620">
    <property type="entry name" value="HUPs"/>
    <property type="match status" value="1"/>
</dbReference>
<keyword evidence="3 7" id="KW-0808">Transferase</keyword>
<feature type="site" description="Transition state stabilizer" evidence="7">
    <location>
        <position position="206"/>
    </location>
</feature>
<dbReference type="InterPro" id="IPR014729">
    <property type="entry name" value="Rossmann-like_a/b/a_fold"/>
</dbReference>
<sequence>MANTPHGGVLKDLLARDAPRHAELEAEAETLPALYLTERQLCDLELLLTGGFSPLEGFLNEKDYKSVVTNVRLADGALFSIPITLDVNQQEIDEVGIKPGARITLRDFRDDRNLAILTVEDVYKPDKDLEAKEVFGGDPEHPAIRYLFNTAKEFYVGGKLDAVNRLQHYDFVELRYTPAELRAHFDKLGWSRVVAFQTRNPMHRAHRELTVRAARSHHANVLIHPVVGLTKPGDIDHFTRVRVYKALLPRYPNGMAVLGLLPLAMRMGGPREAIWHAIIRKNHGATHFIVGRDHAGPGKNSKGVDFYGPYDAQYAVEKYKDELGITVVPFQMMTYLPDSDEYAPVDQIPQGVRTLNISGTELRARLRSGREIPEWFSYPEVVKVLRESHPPRSKQGFTIFLTGYQNSGKDAIARALQVTLNQQGGRAVSLLLGETVRHELSSELGFSREDRDKNIGRIAFVASELTRAGAAVIAAPIAPFEAARQHARELVEKYGDFYLVHVATSLEYCEKTDKRGIYKKARAGEIKGFTGVDDPYEAPAKADLVVDVEKQSVRAIVHQIILLLESKGLLDRF</sequence>
<evidence type="ECO:0000256" key="5">
    <source>
        <dbReference type="ARBA" id="ARBA00022741"/>
    </source>
</evidence>
<keyword evidence="6 7" id="KW-0067">ATP-binding</keyword>
<evidence type="ECO:0000256" key="7">
    <source>
        <dbReference type="HAMAP-Rule" id="MF_03106"/>
    </source>
</evidence>
<evidence type="ECO:0000259" key="10">
    <source>
        <dbReference type="Pfam" id="PF14306"/>
    </source>
</evidence>
<comment type="function">
    <text evidence="7">Catalyzes the first intracellular reaction of sulfate assimilation, forming adenosine-5'-phosphosulfate (APS) from inorganic sulfate and ATP. Plays an important role in sulfate activation as a component of the biosynthesis pathway of sulfur-containing amino acids.</text>
</comment>
<feature type="domain" description="ATP-sulfurylase PUA-like" evidence="10">
    <location>
        <begin position="4"/>
        <end position="165"/>
    </location>
</feature>
<evidence type="ECO:0000313" key="12">
    <source>
        <dbReference type="Proteomes" id="UP001600064"/>
    </source>
</evidence>
<keyword evidence="4 7" id="KW-0548">Nucleotidyltransferase</keyword>
<dbReference type="CDD" id="cd00517">
    <property type="entry name" value="ATPS"/>
    <property type="match status" value="1"/>
</dbReference>
<evidence type="ECO:0000313" key="11">
    <source>
        <dbReference type="EMBL" id="KAL2269438.1"/>
    </source>
</evidence>
<dbReference type="InterPro" id="IPR015947">
    <property type="entry name" value="PUA-like_sf"/>
</dbReference>
<evidence type="ECO:0000259" key="9">
    <source>
        <dbReference type="Pfam" id="PF01747"/>
    </source>
</evidence>
<dbReference type="SUPFAM" id="SSF52540">
    <property type="entry name" value="P-loop containing nucleoside triphosphate hydrolases"/>
    <property type="match status" value="1"/>
</dbReference>
<dbReference type="EMBL" id="JAZGUE010000002">
    <property type="protein sequence ID" value="KAL2269438.1"/>
    <property type="molecule type" value="Genomic_DNA"/>
</dbReference>
<keyword evidence="7" id="KW-0028">Amino-acid biosynthesis</keyword>
<feature type="site" description="Transition state stabilizer" evidence="7">
    <location>
        <position position="203"/>
    </location>
</feature>
<comment type="domain">
    <text evidence="7">The adenylyl-sulfate kinase (APS kinase) is non-functional. It is involved in allosteric regulation by PAPS. PAPS binding induces a large rotational rearrangement of domains lowering the substrate affinity of the enzyme.</text>
</comment>
<dbReference type="Gene3D" id="3.40.50.300">
    <property type="entry name" value="P-loop containing nucleotide triphosphate hydrolases"/>
    <property type="match status" value="1"/>
</dbReference>
<dbReference type="InterPro" id="IPR024951">
    <property type="entry name" value="Sulfurylase_cat_dom"/>
</dbReference>
<evidence type="ECO:0000256" key="6">
    <source>
        <dbReference type="ARBA" id="ARBA00022840"/>
    </source>
</evidence>
<evidence type="ECO:0000256" key="3">
    <source>
        <dbReference type="ARBA" id="ARBA00022679"/>
    </source>
</evidence>
<accession>A0ABR4DGF4</accession>
<dbReference type="RefSeq" id="XP_070868162.1">
    <property type="nucleotide sequence ID" value="XM_071007802.1"/>
</dbReference>
<organism evidence="11 12">
    <name type="scientific">Remersonia thermophila</name>
    <dbReference type="NCBI Taxonomy" id="72144"/>
    <lineage>
        <taxon>Eukaryota</taxon>
        <taxon>Fungi</taxon>
        <taxon>Dikarya</taxon>
        <taxon>Ascomycota</taxon>
        <taxon>Pezizomycotina</taxon>
        <taxon>Sordariomycetes</taxon>
        <taxon>Sordariomycetidae</taxon>
        <taxon>Sordariales</taxon>
        <taxon>Sordariales incertae sedis</taxon>
        <taxon>Remersonia</taxon>
    </lineage>
</organism>
<dbReference type="InterPro" id="IPR050512">
    <property type="entry name" value="Sulf_AdTrans/APS_kinase"/>
</dbReference>
<evidence type="ECO:0000256" key="4">
    <source>
        <dbReference type="ARBA" id="ARBA00022695"/>
    </source>
</evidence>
<dbReference type="InterPro" id="IPR025980">
    <property type="entry name" value="ATP-Sase_PUA-like_dom"/>
</dbReference>
<feature type="site" description="Induces change in substrate recognition on ATP binding" evidence="7">
    <location>
        <position position="330"/>
    </location>
</feature>
<feature type="domain" description="Sulphate adenylyltransferase catalytic" evidence="9">
    <location>
        <begin position="173"/>
        <end position="387"/>
    </location>
</feature>
<comment type="pathway">
    <text evidence="7">Sulfur metabolism; hydrogen sulfide biosynthesis; sulfite from sulfate: step 1/3.</text>
</comment>
<feature type="active site" evidence="7">
    <location>
        <position position="200"/>
    </location>
</feature>
<comment type="caution">
    <text evidence="7">Lacks conserved residue(s) required for the propagation of feature annotation.</text>
</comment>
<comment type="catalytic activity">
    <reaction evidence="7">
        <text>sulfate + ATP + H(+) = adenosine 5'-phosphosulfate + diphosphate</text>
        <dbReference type="Rhea" id="RHEA:18133"/>
        <dbReference type="ChEBI" id="CHEBI:15378"/>
        <dbReference type="ChEBI" id="CHEBI:16189"/>
        <dbReference type="ChEBI" id="CHEBI:30616"/>
        <dbReference type="ChEBI" id="CHEBI:33019"/>
        <dbReference type="ChEBI" id="CHEBI:58243"/>
        <dbReference type="EC" id="2.7.7.4"/>
    </reaction>
</comment>
<dbReference type="GeneID" id="98122446"/>
<keyword evidence="12" id="KW-1185">Reference proteome</keyword>
<comment type="similarity">
    <text evidence="7">In the N-terminal section; belongs to the sulfate adenylyltransferase family.</text>
</comment>
<dbReference type="Pfam" id="PF01583">
    <property type="entry name" value="APS_kinase"/>
    <property type="match status" value="1"/>
</dbReference>
<feature type="binding site" evidence="7">
    <location>
        <begin position="291"/>
        <end position="294"/>
    </location>
    <ligand>
        <name>ATP</name>
        <dbReference type="ChEBI" id="CHEBI:30616"/>
    </ligand>
</feature>
<dbReference type="PANTHER" id="PTHR42700:SF1">
    <property type="entry name" value="SULFATE ADENYLYLTRANSFERASE"/>
    <property type="match status" value="1"/>
</dbReference>
<feature type="binding site" evidence="7">
    <location>
        <position position="199"/>
    </location>
    <ligand>
        <name>sulfate</name>
        <dbReference type="ChEBI" id="CHEBI:16189"/>
    </ligand>
</feature>
<dbReference type="NCBIfam" id="NF004040">
    <property type="entry name" value="PRK05537.1"/>
    <property type="match status" value="1"/>
</dbReference>
<keyword evidence="7" id="KW-0198">Cysteine biosynthesis</keyword>
<evidence type="ECO:0000256" key="1">
    <source>
        <dbReference type="ARBA" id="ARBA00022490"/>
    </source>
</evidence>
<dbReference type="NCBIfam" id="TIGR00339">
    <property type="entry name" value="sopT"/>
    <property type="match status" value="1"/>
</dbReference>
<comment type="similarity">
    <text evidence="7">In the C-terminal section; belongs to the APS kinase family.</text>
</comment>
<feature type="region of interest" description="N-terminal" evidence="7">
    <location>
        <begin position="1"/>
        <end position="169"/>
    </location>
</feature>
<feature type="region of interest" description="Allosteric regulation domain; adenylyl-sulfate kinase-like" evidence="7">
    <location>
        <begin position="395"/>
        <end position="573"/>
    </location>
</feature>
<dbReference type="SUPFAM" id="SSF52374">
    <property type="entry name" value="Nucleotidylyl transferase"/>
    <property type="match status" value="1"/>
</dbReference>
<dbReference type="Gene3D" id="3.10.400.10">
    <property type="entry name" value="Sulfate adenylyltransferase"/>
    <property type="match status" value="1"/>
</dbReference>
<dbReference type="NCBIfam" id="TIGR00455">
    <property type="entry name" value="apsK"/>
    <property type="match status" value="1"/>
</dbReference>
<dbReference type="NCBIfam" id="NF003013">
    <property type="entry name" value="PRK03846.1"/>
    <property type="match status" value="1"/>
</dbReference>
<name>A0ABR4DGF4_9PEZI</name>
<dbReference type="HAMAP" id="MF_03106">
    <property type="entry name" value="Sulf_adenylyltr_euk"/>
    <property type="match status" value="1"/>
</dbReference>
<dbReference type="InterPro" id="IPR002650">
    <property type="entry name" value="Sulphate_adenylyltransferase"/>
</dbReference>
<comment type="caution">
    <text evidence="11">The sequence shown here is derived from an EMBL/GenBank/DDBJ whole genome shotgun (WGS) entry which is preliminary data.</text>
</comment>
<gene>
    <name evidence="7" type="primary">MET3</name>
    <name evidence="11" type="ORF">VTJ83DRAFT_1622</name>
</gene>
<feature type="active site" evidence="7">
    <location>
        <position position="198"/>
    </location>
</feature>
<feature type="domain" description="APS kinase" evidence="8">
    <location>
        <begin position="395"/>
        <end position="547"/>
    </location>
</feature>
<dbReference type="Pfam" id="PF14306">
    <property type="entry name" value="PUA_2"/>
    <property type="match status" value="1"/>
</dbReference>
<dbReference type="Proteomes" id="UP001600064">
    <property type="component" value="Unassembled WGS sequence"/>
</dbReference>
<keyword evidence="1 7" id="KW-0963">Cytoplasm</keyword>
<comment type="subunit">
    <text evidence="7">Homohexamer. Dimer of trimers.</text>
</comment>
<dbReference type="InterPro" id="IPR059117">
    <property type="entry name" value="APS_kinase_dom"/>
</dbReference>
<comment type="subcellular location">
    <subcellularLocation>
        <location evidence="7">Cytoplasm</location>
    </subcellularLocation>
</comment>
<feature type="binding site" evidence="7">
    <location>
        <position position="333"/>
    </location>
    <ligand>
        <name>ATP</name>
        <dbReference type="ChEBI" id="CHEBI:30616"/>
    </ligand>
</feature>
<evidence type="ECO:0000256" key="2">
    <source>
        <dbReference type="ARBA" id="ARBA00022533"/>
    </source>
</evidence>
<feature type="binding site" evidence="7">
    <location>
        <begin position="197"/>
        <end position="200"/>
    </location>
    <ligand>
        <name>ATP</name>
        <dbReference type="ChEBI" id="CHEBI:30616"/>
    </ligand>
</feature>
<comment type="activity regulation">
    <text evidence="7">Allosterically inhibited by 3'-phosphoadenosine 5'-phosphosulfate (PAPS).</text>
</comment>
<feature type="binding site" evidence="7">
    <location>
        <position position="295"/>
    </location>
    <ligand>
        <name>sulfate</name>
        <dbReference type="ChEBI" id="CHEBI:16189"/>
    </ligand>
</feature>
<keyword evidence="2 7" id="KW-0021">Allosteric enzyme</keyword>
<dbReference type="InterPro" id="IPR002891">
    <property type="entry name" value="APS"/>
</dbReference>
<protein>
    <recommendedName>
        <fullName evidence="7">Sulfate adenylyltransferase</fullName>
        <ecNumber evidence="7">2.7.7.4</ecNumber>
    </recommendedName>
    <alternativeName>
        <fullName evidence="7">ATP-sulfurylase</fullName>
    </alternativeName>
    <alternativeName>
        <fullName evidence="7">Sulfate adenylate transferase</fullName>
        <shortName evidence="7">SAT</shortName>
    </alternativeName>
</protein>
<dbReference type="SUPFAM" id="SSF88697">
    <property type="entry name" value="PUA domain-like"/>
    <property type="match status" value="1"/>
</dbReference>
<dbReference type="InterPro" id="IPR027535">
    <property type="entry name" value="Sulf_adenylyltr_euk"/>
</dbReference>
<feature type="active site" evidence="7">
    <location>
        <position position="199"/>
    </location>
</feature>
<dbReference type="PANTHER" id="PTHR42700">
    <property type="entry name" value="SULFATE ADENYLYLTRANSFERASE"/>
    <property type="match status" value="1"/>
</dbReference>
<proteinExistence type="inferred from homology"/>